<evidence type="ECO:0000256" key="4">
    <source>
        <dbReference type="ARBA" id="ARBA00023014"/>
    </source>
</evidence>
<dbReference type="SFLD" id="SFLDS00029">
    <property type="entry name" value="Radical_SAM"/>
    <property type="match status" value="1"/>
</dbReference>
<evidence type="ECO:0000256" key="2">
    <source>
        <dbReference type="ARBA" id="ARBA00022723"/>
    </source>
</evidence>
<dbReference type="SFLD" id="SFLDG01067">
    <property type="entry name" value="SPASM/twitch_domain_containing"/>
    <property type="match status" value="1"/>
</dbReference>
<proteinExistence type="predicted"/>
<dbReference type="PROSITE" id="PS51918">
    <property type="entry name" value="RADICAL_SAM"/>
    <property type="match status" value="1"/>
</dbReference>
<evidence type="ECO:0000256" key="3">
    <source>
        <dbReference type="ARBA" id="ARBA00023004"/>
    </source>
</evidence>
<dbReference type="SUPFAM" id="SSF102114">
    <property type="entry name" value="Radical SAM enzymes"/>
    <property type="match status" value="1"/>
</dbReference>
<keyword evidence="3" id="KW-0408">Iron</keyword>
<keyword evidence="4" id="KW-0411">Iron-sulfur</keyword>
<dbReference type="SMART" id="SM00729">
    <property type="entry name" value="Elp3"/>
    <property type="match status" value="1"/>
</dbReference>
<dbReference type="AlphaFoldDB" id="A0A0F9DSS1"/>
<evidence type="ECO:0000313" key="6">
    <source>
        <dbReference type="EMBL" id="KKL56786.1"/>
    </source>
</evidence>
<sequence length="277" mass="31859">MPKKLKVLKNIYNNHRQYKKGALSPSSLPLALWIEPTNACNLKCIMCPTATKQPEPIGRMDFDLYKKIIDEAKDFVAVICLCISGEPLLHNKLPQMIDYARKAGIKTTLSTNATLLTPEVSKEVLEADLDAIYFSFDGCSAEVYEKVRVGADFEKTLNNILRFLELKKELKKKTITELQILIMNKEGRENYEENEQAFKERFKGLPLNLMQTREPSTWGSNLAETAKFDYKKLPQIFEIFKLKSKKISNSKPSNLKILSNYDNWNNKGLNEIKFFFT</sequence>
<dbReference type="InterPro" id="IPR006638">
    <property type="entry name" value="Elp3/MiaA/NifB-like_rSAM"/>
</dbReference>
<dbReference type="GO" id="GO:0046872">
    <property type="term" value="F:metal ion binding"/>
    <property type="evidence" value="ECO:0007669"/>
    <property type="project" value="UniProtKB-KW"/>
</dbReference>
<dbReference type="InterPro" id="IPR058240">
    <property type="entry name" value="rSAM_sf"/>
</dbReference>
<reference evidence="6" key="1">
    <citation type="journal article" date="2015" name="Nature">
        <title>Complex archaea that bridge the gap between prokaryotes and eukaryotes.</title>
        <authorList>
            <person name="Spang A."/>
            <person name="Saw J.H."/>
            <person name="Jorgensen S.L."/>
            <person name="Zaremba-Niedzwiedzka K."/>
            <person name="Martijn J."/>
            <person name="Lind A.E."/>
            <person name="van Eijk R."/>
            <person name="Schleper C."/>
            <person name="Guy L."/>
            <person name="Ettema T.J."/>
        </authorList>
    </citation>
    <scope>NUCLEOTIDE SEQUENCE</scope>
</reference>
<organism evidence="6">
    <name type="scientific">marine sediment metagenome</name>
    <dbReference type="NCBI Taxonomy" id="412755"/>
    <lineage>
        <taxon>unclassified sequences</taxon>
        <taxon>metagenomes</taxon>
        <taxon>ecological metagenomes</taxon>
    </lineage>
</organism>
<keyword evidence="2" id="KW-0479">Metal-binding</keyword>
<evidence type="ECO:0000256" key="1">
    <source>
        <dbReference type="ARBA" id="ARBA00022691"/>
    </source>
</evidence>
<dbReference type="Pfam" id="PF04055">
    <property type="entry name" value="Radical_SAM"/>
    <property type="match status" value="1"/>
</dbReference>
<keyword evidence="1" id="KW-0949">S-adenosyl-L-methionine</keyword>
<dbReference type="InterPro" id="IPR007197">
    <property type="entry name" value="rSAM"/>
</dbReference>
<accession>A0A0F9DSS1</accession>
<dbReference type="InterPro" id="IPR013785">
    <property type="entry name" value="Aldolase_TIM"/>
</dbReference>
<feature type="domain" description="Radical SAM core" evidence="5">
    <location>
        <begin position="26"/>
        <end position="243"/>
    </location>
</feature>
<comment type="caution">
    <text evidence="6">The sequence shown here is derived from an EMBL/GenBank/DDBJ whole genome shotgun (WGS) entry which is preliminary data.</text>
</comment>
<evidence type="ECO:0000259" key="5">
    <source>
        <dbReference type="PROSITE" id="PS51918"/>
    </source>
</evidence>
<dbReference type="GO" id="GO:0051536">
    <property type="term" value="F:iron-sulfur cluster binding"/>
    <property type="evidence" value="ECO:0007669"/>
    <property type="project" value="UniProtKB-KW"/>
</dbReference>
<name>A0A0F9DSS1_9ZZZZ</name>
<dbReference type="GO" id="GO:0003824">
    <property type="term" value="F:catalytic activity"/>
    <property type="evidence" value="ECO:0007669"/>
    <property type="project" value="InterPro"/>
</dbReference>
<dbReference type="EMBL" id="LAZR01030377">
    <property type="protein sequence ID" value="KKL56786.1"/>
    <property type="molecule type" value="Genomic_DNA"/>
</dbReference>
<feature type="non-terminal residue" evidence="6">
    <location>
        <position position="277"/>
    </location>
</feature>
<dbReference type="PANTHER" id="PTHR11228:SF34">
    <property type="entry name" value="TUNGSTEN-CONTAINING ALDEHYDE FERREDOXIN OXIDOREDUCTASE COFACTOR MODIFYING PROTEIN"/>
    <property type="match status" value="1"/>
</dbReference>
<dbReference type="InterPro" id="IPR050377">
    <property type="entry name" value="Radical_SAM_PqqE_MftC-like"/>
</dbReference>
<dbReference type="PANTHER" id="PTHR11228">
    <property type="entry name" value="RADICAL SAM DOMAIN PROTEIN"/>
    <property type="match status" value="1"/>
</dbReference>
<protein>
    <recommendedName>
        <fullName evidence="5">Radical SAM core domain-containing protein</fullName>
    </recommendedName>
</protein>
<dbReference type="CDD" id="cd01335">
    <property type="entry name" value="Radical_SAM"/>
    <property type="match status" value="1"/>
</dbReference>
<dbReference type="Gene3D" id="3.20.20.70">
    <property type="entry name" value="Aldolase class I"/>
    <property type="match status" value="1"/>
</dbReference>
<gene>
    <name evidence="6" type="ORF">LCGC14_2241940</name>
</gene>